<sequence length="75" mass="8211">MLIFGAADVLSIVNCFNVIHSHDALGDTCCVSQTAVYQAPGVINIHRPLTLRTQVTTHHINTYLSESTLPVIHLE</sequence>
<dbReference type="Proteomes" id="UP000694700">
    <property type="component" value="Unplaced"/>
</dbReference>
<evidence type="ECO:0000313" key="2">
    <source>
        <dbReference type="Proteomes" id="UP000694700"/>
    </source>
</evidence>
<proteinExistence type="predicted"/>
<name>A0A8C1TUV6_CYPCA</name>
<evidence type="ECO:0000313" key="1">
    <source>
        <dbReference type="Ensembl" id="ENSCCRP00015028179.1"/>
    </source>
</evidence>
<protein>
    <submittedName>
        <fullName evidence="1">Uncharacterized protein</fullName>
    </submittedName>
</protein>
<reference evidence="1" key="1">
    <citation type="submission" date="2025-08" db="UniProtKB">
        <authorList>
            <consortium name="Ensembl"/>
        </authorList>
    </citation>
    <scope>IDENTIFICATION</scope>
</reference>
<accession>A0A8C1TUV6</accession>
<dbReference type="AlphaFoldDB" id="A0A8C1TUV6"/>
<dbReference type="Ensembl" id="ENSCCRT00015029175.1">
    <property type="protein sequence ID" value="ENSCCRP00015028179.1"/>
    <property type="gene ID" value="ENSCCRG00015011887.1"/>
</dbReference>
<organism evidence="1 2">
    <name type="scientific">Cyprinus carpio</name>
    <name type="common">Common carp</name>
    <dbReference type="NCBI Taxonomy" id="7962"/>
    <lineage>
        <taxon>Eukaryota</taxon>
        <taxon>Metazoa</taxon>
        <taxon>Chordata</taxon>
        <taxon>Craniata</taxon>
        <taxon>Vertebrata</taxon>
        <taxon>Euteleostomi</taxon>
        <taxon>Actinopterygii</taxon>
        <taxon>Neopterygii</taxon>
        <taxon>Teleostei</taxon>
        <taxon>Ostariophysi</taxon>
        <taxon>Cypriniformes</taxon>
        <taxon>Cyprinidae</taxon>
        <taxon>Cyprininae</taxon>
        <taxon>Cyprinus</taxon>
    </lineage>
</organism>